<dbReference type="PANTHER" id="PTHR33606:SF3">
    <property type="entry name" value="PROTEIN YCII"/>
    <property type="match status" value="1"/>
</dbReference>
<dbReference type="OrthoDB" id="9797014at2"/>
<dbReference type="AlphaFoldDB" id="A0A1V4IIG0"/>
<dbReference type="EMBL" id="MZGV01000039">
    <property type="protein sequence ID" value="OPJ59792.1"/>
    <property type="molecule type" value="Genomic_DNA"/>
</dbReference>
<dbReference type="Pfam" id="PF03795">
    <property type="entry name" value="YCII"/>
    <property type="match status" value="1"/>
</dbReference>
<dbReference type="InterPro" id="IPR011008">
    <property type="entry name" value="Dimeric_a/b-barrel"/>
</dbReference>
<dbReference type="InterPro" id="IPR051807">
    <property type="entry name" value="Sec-metab_biosynth-assoc"/>
</dbReference>
<dbReference type="Proteomes" id="UP000190080">
    <property type="component" value="Unassembled WGS sequence"/>
</dbReference>
<evidence type="ECO:0000259" key="2">
    <source>
        <dbReference type="Pfam" id="PF03795"/>
    </source>
</evidence>
<reference evidence="3 4" key="1">
    <citation type="submission" date="2017-03" db="EMBL/GenBank/DDBJ databases">
        <title>Genome sequence of Clostridium oryzae DSM 28571.</title>
        <authorList>
            <person name="Poehlein A."/>
            <person name="Daniel R."/>
        </authorList>
    </citation>
    <scope>NUCLEOTIDE SEQUENCE [LARGE SCALE GENOMIC DNA]</scope>
    <source>
        <strain evidence="3 4">DSM 28571</strain>
    </source>
</reference>
<feature type="domain" description="YCII-related" evidence="2">
    <location>
        <begin position="1"/>
        <end position="89"/>
    </location>
</feature>
<gene>
    <name evidence="3" type="ORF">CLORY_31370</name>
</gene>
<keyword evidence="4" id="KW-1185">Reference proteome</keyword>
<comment type="similarity">
    <text evidence="1">Belongs to the YciI family.</text>
</comment>
<dbReference type="STRING" id="1450648.CLORY_31370"/>
<dbReference type="PANTHER" id="PTHR33606">
    <property type="entry name" value="PROTEIN YCII"/>
    <property type="match status" value="1"/>
</dbReference>
<dbReference type="SUPFAM" id="SSF54909">
    <property type="entry name" value="Dimeric alpha+beta barrel"/>
    <property type="match status" value="1"/>
</dbReference>
<dbReference type="RefSeq" id="WP_079426142.1">
    <property type="nucleotide sequence ID" value="NZ_MZGV01000039.1"/>
</dbReference>
<comment type="caution">
    <text evidence="3">The sequence shown here is derived from an EMBL/GenBank/DDBJ whole genome shotgun (WGS) entry which is preliminary data.</text>
</comment>
<sequence length="98" mass="10977">MQFLVIGRDGKDEKALERRLSVREKHLALAGKMAKEGKSLYGGPLLDDTGKMVGSFFVVDFPSREGVDEWLKVEPYVTGNVFKEITIQPCSIAEVFKK</sequence>
<evidence type="ECO:0000313" key="4">
    <source>
        <dbReference type="Proteomes" id="UP000190080"/>
    </source>
</evidence>
<proteinExistence type="inferred from homology"/>
<organism evidence="3 4">
    <name type="scientific">Clostridium oryzae</name>
    <dbReference type="NCBI Taxonomy" id="1450648"/>
    <lineage>
        <taxon>Bacteria</taxon>
        <taxon>Bacillati</taxon>
        <taxon>Bacillota</taxon>
        <taxon>Clostridia</taxon>
        <taxon>Eubacteriales</taxon>
        <taxon>Clostridiaceae</taxon>
        <taxon>Clostridium</taxon>
    </lineage>
</organism>
<evidence type="ECO:0000313" key="3">
    <source>
        <dbReference type="EMBL" id="OPJ59792.1"/>
    </source>
</evidence>
<protein>
    <submittedName>
        <fullName evidence="3">YciI-like protein</fullName>
    </submittedName>
</protein>
<accession>A0A1V4IIG0</accession>
<evidence type="ECO:0000256" key="1">
    <source>
        <dbReference type="ARBA" id="ARBA00007689"/>
    </source>
</evidence>
<dbReference type="InterPro" id="IPR005545">
    <property type="entry name" value="YCII"/>
</dbReference>
<dbReference type="Gene3D" id="3.30.70.1060">
    <property type="entry name" value="Dimeric alpha+beta barrel"/>
    <property type="match status" value="1"/>
</dbReference>
<name>A0A1V4IIG0_9CLOT</name>